<proteinExistence type="predicted"/>
<reference evidence="1" key="1">
    <citation type="journal article" date="2021" name="Proc. Natl. Acad. Sci. U.S.A.">
        <title>A Catalog of Tens of Thousands of Viruses from Human Metagenomes Reveals Hidden Associations with Chronic Diseases.</title>
        <authorList>
            <person name="Tisza M.J."/>
            <person name="Buck C.B."/>
        </authorList>
    </citation>
    <scope>NUCLEOTIDE SEQUENCE</scope>
    <source>
        <strain evidence="1">CtNDP2</strain>
    </source>
</reference>
<name>A0A8S5NF46_9CAUD</name>
<sequence>MTEAELWRMGVALHAYLEDYQPYDPNKDAPVEYKTSKEIQTDISDMVTASVNDITEYMLNEGYKMGYSGKQLAWILQDDSAPF</sequence>
<protein>
    <submittedName>
        <fullName evidence="1">Uncharacterized protein</fullName>
    </submittedName>
</protein>
<accession>A0A8S5NF46</accession>
<dbReference type="EMBL" id="BK015150">
    <property type="protein sequence ID" value="DAD93028.1"/>
    <property type="molecule type" value="Genomic_DNA"/>
</dbReference>
<organism evidence="1">
    <name type="scientific">Siphoviridae sp. ctNDP2</name>
    <dbReference type="NCBI Taxonomy" id="2826265"/>
    <lineage>
        <taxon>Viruses</taxon>
        <taxon>Duplodnaviria</taxon>
        <taxon>Heunggongvirae</taxon>
        <taxon>Uroviricota</taxon>
        <taxon>Caudoviricetes</taxon>
    </lineage>
</organism>
<evidence type="ECO:0000313" key="1">
    <source>
        <dbReference type="EMBL" id="DAD93028.1"/>
    </source>
</evidence>